<dbReference type="RefSeq" id="XP_012770915.1">
    <property type="nucleotide sequence ID" value="XM_012915461.1"/>
</dbReference>
<feature type="region of interest" description="Disordered" evidence="1">
    <location>
        <begin position="19"/>
        <end position="40"/>
    </location>
</feature>
<protein>
    <submittedName>
        <fullName evidence="2">Uncharacterized protein</fullName>
    </submittedName>
</protein>
<dbReference type="AlphaFoldDB" id="A0A061BU36"/>
<evidence type="ECO:0000313" key="2">
    <source>
        <dbReference type="EMBL" id="CDR71974.1"/>
    </source>
</evidence>
<sequence length="89" mass="9219">MLWTIMIALMINNRSSEVTASSLSTPPSPPSSLPSSSPSSCSTCASSASRWAATSAISSSARYPSASRSTADLRNLVGANFLILIPQIT</sequence>
<evidence type="ECO:0000256" key="1">
    <source>
        <dbReference type="SAM" id="MobiDB-lite"/>
    </source>
</evidence>
<proteinExistence type="predicted"/>
<organism evidence="2">
    <name type="scientific">Babesia bigemina</name>
    <dbReference type="NCBI Taxonomy" id="5866"/>
    <lineage>
        <taxon>Eukaryota</taxon>
        <taxon>Sar</taxon>
        <taxon>Alveolata</taxon>
        <taxon>Apicomplexa</taxon>
        <taxon>Aconoidasida</taxon>
        <taxon>Piroplasmida</taxon>
        <taxon>Babesiidae</taxon>
        <taxon>Babesia</taxon>
    </lineage>
</organism>
<accession>A0A061BU36</accession>
<dbReference type="GeneID" id="24562191"/>
<reference evidence="2" key="2">
    <citation type="submission" date="2014-06" db="EMBL/GenBank/DDBJ databases">
        <authorList>
            <person name="Aslett M."/>
            <person name="De Silva Nishadi"/>
        </authorList>
    </citation>
    <scope>NUCLEOTIDE SEQUENCE</scope>
    <source>
        <strain evidence="2">Bond</strain>
    </source>
</reference>
<reference evidence="2" key="1">
    <citation type="journal article" date="2014" name="Nucleic Acids Res.">
        <title>The evolutionary dynamics of variant antigen genes in Babesia reveal a history of genomic innovation underlying host-parasite interaction.</title>
        <authorList>
            <person name="Jackson A.P."/>
            <person name="Otto T.D."/>
            <person name="Darby A."/>
            <person name="Ramaprasad A."/>
            <person name="Xia D."/>
            <person name="Echaide I.E."/>
            <person name="Farber M."/>
            <person name="Gahlot S."/>
            <person name="Gamble J."/>
            <person name="Gupta D."/>
            <person name="Gupta Y."/>
            <person name="Jackson L."/>
            <person name="Malandrin L."/>
            <person name="Malas T.B."/>
            <person name="Moussa E."/>
            <person name="Nair M."/>
            <person name="Reid AJ."/>
            <person name="Sanders M."/>
            <person name="Sharma J."/>
            <person name="Tracey A."/>
            <person name="Quail M.A."/>
            <person name="Weir W."/>
            <person name="Wastling J.M."/>
            <person name="Hall N."/>
            <person name="Willadsen P."/>
            <person name="Lingelbach K."/>
            <person name="Shiels B."/>
            <person name="Tait A."/>
            <person name="Berriman M."/>
            <person name="Allred D.R."/>
            <person name="Pain A."/>
        </authorList>
    </citation>
    <scope>NUCLEOTIDE SEQUENCE</scope>
    <source>
        <strain evidence="2">Bond</strain>
    </source>
</reference>
<dbReference type="EMBL" id="LK055273">
    <property type="protein sequence ID" value="CDR71974.1"/>
    <property type="molecule type" value="Genomic_DNA"/>
</dbReference>
<gene>
    <name evidence="2" type="ORF">BBBOND_0006360</name>
</gene>
<name>A0A061BU36_BABBI</name>
<dbReference type="KEGG" id="bbig:BBBOND_0006360"/>
<dbReference type="VEuPathDB" id="PiroplasmaDB:BBBOND_0006360"/>